<dbReference type="RefSeq" id="WP_179516886.1">
    <property type="nucleotide sequence ID" value="NZ_JACCAC010000001.1"/>
</dbReference>
<proteinExistence type="predicted"/>
<dbReference type="AlphaFoldDB" id="A0A7Y9UJG8"/>
<sequence length="119" mass="13486">MTDEWEIGERARRMMQNLPRFLKNSEGIWAERRAEVDSWWTHLQSVDLRSLQLPELGAPQGAPVPQACLRDPLRGHDPLIANYVAFYGACTEMGIDPGQIAKMVVAVHQMPSSREMQQA</sequence>
<comment type="caution">
    <text evidence="1">The sequence shown here is derived from an EMBL/GenBank/DDBJ whole genome shotgun (WGS) entry which is preliminary data.</text>
</comment>
<keyword evidence="2" id="KW-1185">Reference proteome</keyword>
<name>A0A7Y9UJG8_9ACTN</name>
<protein>
    <submittedName>
        <fullName evidence="1">Uncharacterized protein</fullName>
    </submittedName>
</protein>
<evidence type="ECO:0000313" key="1">
    <source>
        <dbReference type="EMBL" id="NYG54223.1"/>
    </source>
</evidence>
<accession>A0A7Y9UJG8</accession>
<gene>
    <name evidence="1" type="ORF">BJ989_000527</name>
</gene>
<dbReference type="EMBL" id="JACCAC010000001">
    <property type="protein sequence ID" value="NYG54223.1"/>
    <property type="molecule type" value="Genomic_DNA"/>
</dbReference>
<evidence type="ECO:0000313" key="2">
    <source>
        <dbReference type="Proteomes" id="UP000544110"/>
    </source>
</evidence>
<organism evidence="1 2">
    <name type="scientific">Nocardioides perillae</name>
    <dbReference type="NCBI Taxonomy" id="1119534"/>
    <lineage>
        <taxon>Bacteria</taxon>
        <taxon>Bacillati</taxon>
        <taxon>Actinomycetota</taxon>
        <taxon>Actinomycetes</taxon>
        <taxon>Propionibacteriales</taxon>
        <taxon>Nocardioidaceae</taxon>
        <taxon>Nocardioides</taxon>
    </lineage>
</organism>
<dbReference type="Proteomes" id="UP000544110">
    <property type="component" value="Unassembled WGS sequence"/>
</dbReference>
<reference evidence="1 2" key="1">
    <citation type="submission" date="2020-07" db="EMBL/GenBank/DDBJ databases">
        <title>Sequencing the genomes of 1000 actinobacteria strains.</title>
        <authorList>
            <person name="Klenk H.-P."/>
        </authorList>
    </citation>
    <scope>NUCLEOTIDE SEQUENCE [LARGE SCALE GENOMIC DNA]</scope>
    <source>
        <strain evidence="1 2">DSM 24552</strain>
    </source>
</reference>